<name>A0A6J7FBM8_9ZZZZ</name>
<gene>
    <name evidence="7" type="ORF">UFOPK3376_03021</name>
</gene>
<dbReference type="Gene3D" id="3.60.130.10">
    <property type="entry name" value="Clavaminate synthase-like"/>
    <property type="match status" value="1"/>
</dbReference>
<dbReference type="PANTHER" id="PTHR30468">
    <property type="entry name" value="ALPHA-KETOGLUTARATE-DEPENDENT SULFONATE DIOXYGENASE"/>
    <property type="match status" value="1"/>
</dbReference>
<keyword evidence="2" id="KW-0479">Metal-binding</keyword>
<evidence type="ECO:0000256" key="4">
    <source>
        <dbReference type="ARBA" id="ARBA00023002"/>
    </source>
</evidence>
<dbReference type="InterPro" id="IPR042098">
    <property type="entry name" value="TauD-like_sf"/>
</dbReference>
<dbReference type="PANTHER" id="PTHR30468:SF1">
    <property type="entry name" value="ALPHA-KETOGLUTARATE-DEPENDENT SULFONATE DIOXYGENASE"/>
    <property type="match status" value="1"/>
</dbReference>
<dbReference type="InterPro" id="IPR003819">
    <property type="entry name" value="TauD/TfdA-like"/>
</dbReference>
<keyword evidence="3" id="KW-0223">Dioxygenase</keyword>
<accession>A0A6J7FBM8</accession>
<sequence>MAPACGAEALGFDLRDASPETIEVLSGALADHAVLFVRDQHLTPPQQVALTARLGTVLRVPYIRALSDHPDVIAVLKEADERNISTFGGTWHSDFSFLDEPPSLTLLYAVEVPDVGGDTLWSSQYAAYEALSPGMQRLLGTLRAVQTAWPHGTRGPDATVAVSRSVVMTRNDPSADREVLHPVVRLHPVTGRKALFVNPVYTQRFEGMTTEESRPLLQYLFDHATRAEFTCRLHWTPGTLAIWDNRCLLHLAINDYDGSRRLLHRTTTAG</sequence>
<dbReference type="SUPFAM" id="SSF51197">
    <property type="entry name" value="Clavaminate synthase-like"/>
    <property type="match status" value="1"/>
</dbReference>
<keyword evidence="5" id="KW-0408">Iron</keyword>
<keyword evidence="4" id="KW-0560">Oxidoreductase</keyword>
<evidence type="ECO:0000259" key="6">
    <source>
        <dbReference type="Pfam" id="PF02668"/>
    </source>
</evidence>
<dbReference type="InterPro" id="IPR051323">
    <property type="entry name" value="AtsK-like"/>
</dbReference>
<dbReference type="GO" id="GO:0005737">
    <property type="term" value="C:cytoplasm"/>
    <property type="evidence" value="ECO:0007669"/>
    <property type="project" value="TreeGrafter"/>
</dbReference>
<reference evidence="7" key="1">
    <citation type="submission" date="2020-05" db="EMBL/GenBank/DDBJ databases">
        <authorList>
            <person name="Chiriac C."/>
            <person name="Salcher M."/>
            <person name="Ghai R."/>
            <person name="Kavagutti S V."/>
        </authorList>
    </citation>
    <scope>NUCLEOTIDE SEQUENCE</scope>
</reference>
<evidence type="ECO:0000256" key="3">
    <source>
        <dbReference type="ARBA" id="ARBA00022964"/>
    </source>
</evidence>
<evidence type="ECO:0000256" key="1">
    <source>
        <dbReference type="ARBA" id="ARBA00005896"/>
    </source>
</evidence>
<feature type="domain" description="TauD/TfdA-like" evidence="6">
    <location>
        <begin position="2"/>
        <end position="267"/>
    </location>
</feature>
<protein>
    <submittedName>
        <fullName evidence="7">Unannotated protein</fullName>
    </submittedName>
</protein>
<comment type="similarity">
    <text evidence="1">Belongs to the TfdA dioxygenase family.</text>
</comment>
<dbReference type="AlphaFoldDB" id="A0A6J7FBM8"/>
<organism evidence="7">
    <name type="scientific">freshwater metagenome</name>
    <dbReference type="NCBI Taxonomy" id="449393"/>
    <lineage>
        <taxon>unclassified sequences</taxon>
        <taxon>metagenomes</taxon>
        <taxon>ecological metagenomes</taxon>
    </lineage>
</organism>
<evidence type="ECO:0000313" key="7">
    <source>
        <dbReference type="EMBL" id="CAB4893582.1"/>
    </source>
</evidence>
<dbReference type="GO" id="GO:0016706">
    <property type="term" value="F:2-oxoglutarate-dependent dioxygenase activity"/>
    <property type="evidence" value="ECO:0007669"/>
    <property type="project" value="TreeGrafter"/>
</dbReference>
<dbReference type="Pfam" id="PF02668">
    <property type="entry name" value="TauD"/>
    <property type="match status" value="1"/>
</dbReference>
<proteinExistence type="inferred from homology"/>
<evidence type="ECO:0000256" key="2">
    <source>
        <dbReference type="ARBA" id="ARBA00022723"/>
    </source>
</evidence>
<evidence type="ECO:0000256" key="5">
    <source>
        <dbReference type="ARBA" id="ARBA00023004"/>
    </source>
</evidence>
<dbReference type="GO" id="GO:0046872">
    <property type="term" value="F:metal ion binding"/>
    <property type="evidence" value="ECO:0007669"/>
    <property type="project" value="UniProtKB-KW"/>
</dbReference>
<dbReference type="EMBL" id="CAFBLP010000127">
    <property type="protein sequence ID" value="CAB4893582.1"/>
    <property type="molecule type" value="Genomic_DNA"/>
</dbReference>